<feature type="domain" description="UFSP1/2/DUB catalytic" evidence="3">
    <location>
        <begin position="111"/>
        <end position="301"/>
    </location>
</feature>
<name>A0A8E2AVF9_9APHY</name>
<protein>
    <submittedName>
        <fullName evidence="4">DUF1671-domain-containing protein</fullName>
    </submittedName>
</protein>
<dbReference type="EMBL" id="KV722486">
    <property type="protein sequence ID" value="OCH87412.1"/>
    <property type="molecule type" value="Genomic_DNA"/>
</dbReference>
<accession>A0A8E2AVF9</accession>
<evidence type="ECO:0000259" key="3">
    <source>
        <dbReference type="Pfam" id="PF07910"/>
    </source>
</evidence>
<feature type="compositionally biased region" description="Basic and acidic residues" evidence="2">
    <location>
        <begin position="392"/>
        <end position="401"/>
    </location>
</feature>
<dbReference type="GO" id="GO:0019783">
    <property type="term" value="F:ubiquitin-like protein peptidase activity"/>
    <property type="evidence" value="ECO:0007669"/>
    <property type="project" value="UniProtKB-ARBA"/>
</dbReference>
<reference evidence="4 5" key="1">
    <citation type="submission" date="2016-07" db="EMBL/GenBank/DDBJ databases">
        <title>Draft genome of the white-rot fungus Obba rivulosa 3A-2.</title>
        <authorList>
            <consortium name="DOE Joint Genome Institute"/>
            <person name="Miettinen O."/>
            <person name="Riley R."/>
            <person name="Acob R."/>
            <person name="Barry K."/>
            <person name="Cullen D."/>
            <person name="De Vries R."/>
            <person name="Hainaut M."/>
            <person name="Hatakka A."/>
            <person name="Henrissat B."/>
            <person name="Hilden K."/>
            <person name="Kuo R."/>
            <person name="Labutti K."/>
            <person name="Lipzen A."/>
            <person name="Makela M.R."/>
            <person name="Sandor L."/>
            <person name="Spatafora J.W."/>
            <person name="Grigoriev I.V."/>
            <person name="Hibbett D.S."/>
        </authorList>
    </citation>
    <scope>NUCLEOTIDE SEQUENCE [LARGE SCALE GENOMIC DNA]</scope>
    <source>
        <strain evidence="4 5">3A-2</strain>
    </source>
</reference>
<feature type="region of interest" description="Disordered" evidence="2">
    <location>
        <begin position="337"/>
        <end position="402"/>
    </location>
</feature>
<dbReference type="OrthoDB" id="288987at2759"/>
<dbReference type="PANTHER" id="PTHR48153">
    <property type="entry name" value="UFM1-SPECIFIC PROTEASE 2"/>
    <property type="match status" value="1"/>
</dbReference>
<evidence type="ECO:0000313" key="5">
    <source>
        <dbReference type="Proteomes" id="UP000250043"/>
    </source>
</evidence>
<dbReference type="Proteomes" id="UP000250043">
    <property type="component" value="Unassembled WGS sequence"/>
</dbReference>
<evidence type="ECO:0000313" key="4">
    <source>
        <dbReference type="EMBL" id="OCH87412.1"/>
    </source>
</evidence>
<keyword evidence="1" id="KW-0378">Hydrolase</keyword>
<proteinExistence type="predicted"/>
<sequence length="449" mass="49906">MQCQVLGCSRDLASMTVGQRQAHYDTHFAGDSTASMPGPSSPQGGDKHTPGTFNIPRFEKVKQYIPLEKQNVFWFSLQATEPPPNFSPGLIPVIRKALIRMHERGFTQRAWLCHDLAVHISSELWDRGWGCGYRNCLMSCASLMAQQKQPVYFPLLDHPTPPGVRNVQTWIEEAWRNGYDEEGASQLKHKLLGTRKWIGTGELYAAFTFLRIPSQLVDFDLTRGVDVLVDWIVEYFSSSDSSPHKGGTVDDVLWGASPVVVTDKLPIILQHAGHSRTVIGFERSKSGSISLLVFDPSKRIPVELRSAGLTAGNTHHSPKEPARHGKVLQPLMHPIQTLKAHKRKPGVGESGSPKRQRIEGREAGGVENPIVIDDDDDGNNVNDHSPKASSSGDKHVQEPDPKQVLNVFRVAAKALGKKDKYQILYFPLDDPLEDRERSARKVVTSLKIS</sequence>
<feature type="region of interest" description="Disordered" evidence="2">
    <location>
        <begin position="28"/>
        <end position="51"/>
    </location>
</feature>
<dbReference type="Gene3D" id="3.90.70.130">
    <property type="match status" value="1"/>
</dbReference>
<dbReference type="AlphaFoldDB" id="A0A8E2AVF9"/>
<keyword evidence="5" id="KW-1185">Reference proteome</keyword>
<organism evidence="4 5">
    <name type="scientific">Obba rivulosa</name>
    <dbReference type="NCBI Taxonomy" id="1052685"/>
    <lineage>
        <taxon>Eukaryota</taxon>
        <taxon>Fungi</taxon>
        <taxon>Dikarya</taxon>
        <taxon>Basidiomycota</taxon>
        <taxon>Agaricomycotina</taxon>
        <taxon>Agaricomycetes</taxon>
        <taxon>Polyporales</taxon>
        <taxon>Gelatoporiaceae</taxon>
        <taxon>Obba</taxon>
    </lineage>
</organism>
<dbReference type="Pfam" id="PF07910">
    <property type="entry name" value="Peptidase_C78"/>
    <property type="match status" value="1"/>
</dbReference>
<gene>
    <name evidence="4" type="ORF">OBBRIDRAFT_820645</name>
</gene>
<evidence type="ECO:0000256" key="1">
    <source>
        <dbReference type="ARBA" id="ARBA00022801"/>
    </source>
</evidence>
<dbReference type="PANTHER" id="PTHR48153:SF4">
    <property type="entry name" value="UBIQUITIN CARBOXYL-TERMINAL HYDROLASE MUG105"/>
    <property type="match status" value="1"/>
</dbReference>
<dbReference type="InterPro" id="IPR012462">
    <property type="entry name" value="UFSP1/2_DUB_cat"/>
</dbReference>
<evidence type="ECO:0000256" key="2">
    <source>
        <dbReference type="SAM" id="MobiDB-lite"/>
    </source>
</evidence>